<feature type="compositionally biased region" description="Low complexity" evidence="1">
    <location>
        <begin position="79"/>
        <end position="91"/>
    </location>
</feature>
<dbReference type="Proteomes" id="UP000275267">
    <property type="component" value="Unassembled WGS sequence"/>
</dbReference>
<dbReference type="AlphaFoldDB" id="A0A3L6TML7"/>
<proteinExistence type="predicted"/>
<sequence length="115" mass="12168">MTRELDSGVFVKNPLALAHPHNGPQLFAKQLVAVAIVAFLLAAASGRRQPVHLRLYMHDVMRGLRTTAIHLIHGVGHPPLRGAAAPPAASRCRGRRAERNDPDAGGDGRGASSSS</sequence>
<protein>
    <submittedName>
        <fullName evidence="2">Dirigent protein 19-like</fullName>
    </submittedName>
</protein>
<feature type="region of interest" description="Disordered" evidence="1">
    <location>
        <begin position="79"/>
        <end position="115"/>
    </location>
</feature>
<reference evidence="3" key="1">
    <citation type="journal article" date="2019" name="Nat. Commun.">
        <title>The genome of broomcorn millet.</title>
        <authorList>
            <person name="Zou C."/>
            <person name="Miki D."/>
            <person name="Li D."/>
            <person name="Tang Q."/>
            <person name="Xiao L."/>
            <person name="Rajput S."/>
            <person name="Deng P."/>
            <person name="Jia W."/>
            <person name="Huang R."/>
            <person name="Zhang M."/>
            <person name="Sun Y."/>
            <person name="Hu J."/>
            <person name="Fu X."/>
            <person name="Schnable P.S."/>
            <person name="Li F."/>
            <person name="Zhang H."/>
            <person name="Feng B."/>
            <person name="Zhu X."/>
            <person name="Liu R."/>
            <person name="Schnable J.C."/>
            <person name="Zhu J.-K."/>
            <person name="Zhang H."/>
        </authorList>
    </citation>
    <scope>NUCLEOTIDE SEQUENCE [LARGE SCALE GENOMIC DNA]</scope>
</reference>
<organism evidence="2 3">
    <name type="scientific">Panicum miliaceum</name>
    <name type="common">Proso millet</name>
    <name type="synonym">Broomcorn millet</name>
    <dbReference type="NCBI Taxonomy" id="4540"/>
    <lineage>
        <taxon>Eukaryota</taxon>
        <taxon>Viridiplantae</taxon>
        <taxon>Streptophyta</taxon>
        <taxon>Embryophyta</taxon>
        <taxon>Tracheophyta</taxon>
        <taxon>Spermatophyta</taxon>
        <taxon>Magnoliopsida</taxon>
        <taxon>Liliopsida</taxon>
        <taxon>Poales</taxon>
        <taxon>Poaceae</taxon>
        <taxon>PACMAD clade</taxon>
        <taxon>Panicoideae</taxon>
        <taxon>Panicodae</taxon>
        <taxon>Paniceae</taxon>
        <taxon>Panicinae</taxon>
        <taxon>Panicum</taxon>
        <taxon>Panicum sect. Panicum</taxon>
    </lineage>
</organism>
<gene>
    <name evidence="2" type="ORF">C2845_PM01G35640</name>
</gene>
<evidence type="ECO:0000313" key="3">
    <source>
        <dbReference type="Proteomes" id="UP000275267"/>
    </source>
</evidence>
<keyword evidence="3" id="KW-1185">Reference proteome</keyword>
<dbReference type="OrthoDB" id="671693at2759"/>
<accession>A0A3L6TML7</accession>
<evidence type="ECO:0000313" key="2">
    <source>
        <dbReference type="EMBL" id="RLN40781.1"/>
    </source>
</evidence>
<dbReference type="EMBL" id="PQIB02000001">
    <property type="protein sequence ID" value="RLN40781.1"/>
    <property type="molecule type" value="Genomic_DNA"/>
</dbReference>
<comment type="caution">
    <text evidence="2">The sequence shown here is derived from an EMBL/GenBank/DDBJ whole genome shotgun (WGS) entry which is preliminary data.</text>
</comment>
<name>A0A3L6TML7_PANMI</name>
<evidence type="ECO:0000256" key="1">
    <source>
        <dbReference type="SAM" id="MobiDB-lite"/>
    </source>
</evidence>